<sequence>MYSLYGELCTEVYDLSKPLGFSFGDVEYYLERLKEVKGKVLEVGCGSGRVLIPLLQAGIDMEGVDNSAAMLDSCRRRVEELGLATKLYEDEMHNFALTDSYEAIIIPAGSFQLVEGREQAVAALHHFYSHLKPGGRLIMDLFIPTDIEANHASTRTWETSDHEVIILEERITEMNLLEQKTVSIMKYEKWKEGNLIQTELQRFPLSWYGYHEFELMLEKQGYEEITKSADYAWLNKPVKADQMITFEARKAPIGR</sequence>
<evidence type="ECO:0000313" key="3">
    <source>
        <dbReference type="EMBL" id="OME89807.1"/>
    </source>
</evidence>
<dbReference type="Gene3D" id="2.20.25.110">
    <property type="entry name" value="S-adenosyl-L-methionine-dependent methyltransferases"/>
    <property type="match status" value="1"/>
</dbReference>
<dbReference type="CDD" id="cd02440">
    <property type="entry name" value="AdoMet_MTases"/>
    <property type="match status" value="1"/>
</dbReference>
<dbReference type="RefSeq" id="WP_076325236.1">
    <property type="nucleotide sequence ID" value="NZ_MRTF01000009.1"/>
</dbReference>
<dbReference type="Pfam" id="PF13649">
    <property type="entry name" value="Methyltransf_25"/>
    <property type="match status" value="1"/>
</dbReference>
<dbReference type="SUPFAM" id="SSF53335">
    <property type="entry name" value="S-adenosyl-L-methionine-dependent methyltransferases"/>
    <property type="match status" value="1"/>
</dbReference>
<gene>
    <name evidence="3" type="ORF">BK123_25975</name>
</gene>
<evidence type="ECO:0000313" key="4">
    <source>
        <dbReference type="Proteomes" id="UP000187074"/>
    </source>
</evidence>
<dbReference type="GO" id="GO:0032259">
    <property type="term" value="P:methylation"/>
    <property type="evidence" value="ECO:0007669"/>
    <property type="project" value="UniProtKB-KW"/>
</dbReference>
<dbReference type="InterPro" id="IPR041698">
    <property type="entry name" value="Methyltransf_25"/>
</dbReference>
<evidence type="ECO:0000256" key="1">
    <source>
        <dbReference type="ARBA" id="ARBA00022679"/>
    </source>
</evidence>
<dbReference type="InterPro" id="IPR029063">
    <property type="entry name" value="SAM-dependent_MTases_sf"/>
</dbReference>
<name>A0A1R1AW17_PAELA</name>
<dbReference type="GO" id="GO:0008168">
    <property type="term" value="F:methyltransferase activity"/>
    <property type="evidence" value="ECO:0007669"/>
    <property type="project" value="UniProtKB-KW"/>
</dbReference>
<organism evidence="3 4">
    <name type="scientific">Paenibacillus lautus</name>
    <name type="common">Bacillus lautus</name>
    <dbReference type="NCBI Taxonomy" id="1401"/>
    <lineage>
        <taxon>Bacteria</taxon>
        <taxon>Bacillati</taxon>
        <taxon>Bacillota</taxon>
        <taxon>Bacilli</taxon>
        <taxon>Bacillales</taxon>
        <taxon>Paenibacillaceae</taxon>
        <taxon>Paenibacillus</taxon>
    </lineage>
</organism>
<dbReference type="AlphaFoldDB" id="A0A1R1AW17"/>
<comment type="caution">
    <text evidence="3">The sequence shown here is derived from an EMBL/GenBank/DDBJ whole genome shotgun (WGS) entry which is preliminary data.</text>
</comment>
<dbReference type="OrthoDB" id="9804312at2"/>
<dbReference type="Proteomes" id="UP000187074">
    <property type="component" value="Unassembled WGS sequence"/>
</dbReference>
<keyword evidence="1 3" id="KW-0808">Transferase</keyword>
<protein>
    <submittedName>
        <fullName evidence="3">SAM-dependent methyltransferase</fullName>
    </submittedName>
</protein>
<dbReference type="EMBL" id="MRTF01000009">
    <property type="protein sequence ID" value="OME89807.1"/>
    <property type="molecule type" value="Genomic_DNA"/>
</dbReference>
<accession>A0A1R1AW17</accession>
<dbReference type="STRING" id="1401.BK123_25975"/>
<proteinExistence type="predicted"/>
<dbReference type="Gene3D" id="3.40.50.150">
    <property type="entry name" value="Vaccinia Virus protein VP39"/>
    <property type="match status" value="1"/>
</dbReference>
<feature type="domain" description="Methyltransferase" evidence="2">
    <location>
        <begin position="40"/>
        <end position="135"/>
    </location>
</feature>
<dbReference type="PANTHER" id="PTHR43861">
    <property type="entry name" value="TRANS-ACONITATE 2-METHYLTRANSFERASE-RELATED"/>
    <property type="match status" value="1"/>
</dbReference>
<reference evidence="3 4" key="1">
    <citation type="submission" date="2016-11" db="EMBL/GenBank/DDBJ databases">
        <title>Paenibacillus species isolates.</title>
        <authorList>
            <person name="Beno S.M."/>
        </authorList>
    </citation>
    <scope>NUCLEOTIDE SEQUENCE [LARGE SCALE GENOMIC DNA]</scope>
    <source>
        <strain evidence="3 4">FSL F4-0100</strain>
    </source>
</reference>
<keyword evidence="3" id="KW-0489">Methyltransferase</keyword>
<evidence type="ECO:0000259" key="2">
    <source>
        <dbReference type="Pfam" id="PF13649"/>
    </source>
</evidence>